<proteinExistence type="predicted"/>
<evidence type="ECO:0000256" key="2">
    <source>
        <dbReference type="ARBA" id="ARBA00022801"/>
    </source>
</evidence>
<evidence type="ECO:0000256" key="1">
    <source>
        <dbReference type="ARBA" id="ARBA00022741"/>
    </source>
</evidence>
<keyword evidence="1" id="KW-0547">Nucleotide-binding</keyword>
<sequence>TNFDSSVIADYIKKTLDQGVKPNEIVVLSRIHILLNKLSQELESLGVPHEKIGRKLELTNSEGFRRFHAFLKLMVNPYDNFGFLLIRELLGISRESYDKIRLIATQEGKSHFQEWWGKISIYEDKKRAYFAATKTSAIYPAELWKAFAEELNYP</sequence>
<accession>X1KE41</accession>
<name>X1KE41_9ZZZZ</name>
<dbReference type="GO" id="GO:0004386">
    <property type="term" value="F:helicase activity"/>
    <property type="evidence" value="ECO:0007669"/>
    <property type="project" value="UniProtKB-KW"/>
</dbReference>
<gene>
    <name evidence="6" type="ORF">S03H2_68784</name>
</gene>
<comment type="caution">
    <text evidence="6">The sequence shown here is derived from an EMBL/GenBank/DDBJ whole genome shotgun (WGS) entry which is preliminary data.</text>
</comment>
<organism evidence="6">
    <name type="scientific">marine sediment metagenome</name>
    <dbReference type="NCBI Taxonomy" id="412755"/>
    <lineage>
        <taxon>unclassified sequences</taxon>
        <taxon>metagenomes</taxon>
        <taxon>ecological metagenomes</taxon>
    </lineage>
</organism>
<feature type="non-terminal residue" evidence="6">
    <location>
        <position position="1"/>
    </location>
</feature>
<feature type="domain" description="UvrD-like helicase C-terminal" evidence="5">
    <location>
        <begin position="5"/>
        <end position="100"/>
    </location>
</feature>
<keyword evidence="4" id="KW-0067">ATP-binding</keyword>
<dbReference type="InterPro" id="IPR027417">
    <property type="entry name" value="P-loop_NTPase"/>
</dbReference>
<dbReference type="InterPro" id="IPR014017">
    <property type="entry name" value="DNA_helicase_UvrD-like_C"/>
</dbReference>
<reference evidence="6" key="1">
    <citation type="journal article" date="2014" name="Front. Microbiol.">
        <title>High frequency of phylogenetically diverse reductive dehalogenase-homologous genes in deep subseafloor sedimentary metagenomes.</title>
        <authorList>
            <person name="Kawai M."/>
            <person name="Futagami T."/>
            <person name="Toyoda A."/>
            <person name="Takaki Y."/>
            <person name="Nishi S."/>
            <person name="Hori S."/>
            <person name="Arai W."/>
            <person name="Tsubouchi T."/>
            <person name="Morono Y."/>
            <person name="Uchiyama I."/>
            <person name="Ito T."/>
            <person name="Fujiyama A."/>
            <person name="Inagaki F."/>
            <person name="Takami H."/>
        </authorList>
    </citation>
    <scope>NUCLEOTIDE SEQUENCE</scope>
    <source>
        <strain evidence="6">Expedition CK06-06</strain>
    </source>
</reference>
<evidence type="ECO:0000256" key="3">
    <source>
        <dbReference type="ARBA" id="ARBA00022806"/>
    </source>
</evidence>
<dbReference type="Gene3D" id="1.10.486.10">
    <property type="entry name" value="PCRA, domain 4"/>
    <property type="match status" value="1"/>
</dbReference>
<evidence type="ECO:0000259" key="5">
    <source>
        <dbReference type="Pfam" id="PF13361"/>
    </source>
</evidence>
<keyword evidence="3" id="KW-0347">Helicase</keyword>
<keyword evidence="2" id="KW-0378">Hydrolase</keyword>
<dbReference type="Pfam" id="PF13361">
    <property type="entry name" value="UvrD_C"/>
    <property type="match status" value="1"/>
</dbReference>
<dbReference type="AlphaFoldDB" id="X1KE41"/>
<dbReference type="SUPFAM" id="SSF52540">
    <property type="entry name" value="P-loop containing nucleoside triphosphate hydrolases"/>
    <property type="match status" value="1"/>
</dbReference>
<evidence type="ECO:0000256" key="4">
    <source>
        <dbReference type="ARBA" id="ARBA00022840"/>
    </source>
</evidence>
<protein>
    <recommendedName>
        <fullName evidence="5">UvrD-like helicase C-terminal domain-containing protein</fullName>
    </recommendedName>
</protein>
<dbReference type="Gene3D" id="3.40.50.300">
    <property type="entry name" value="P-loop containing nucleotide triphosphate hydrolases"/>
    <property type="match status" value="1"/>
</dbReference>
<feature type="non-terminal residue" evidence="6">
    <location>
        <position position="154"/>
    </location>
</feature>
<dbReference type="GO" id="GO:0005524">
    <property type="term" value="F:ATP binding"/>
    <property type="evidence" value="ECO:0007669"/>
    <property type="project" value="UniProtKB-KW"/>
</dbReference>
<dbReference type="EMBL" id="BARU01045293">
    <property type="protein sequence ID" value="GAH91900.1"/>
    <property type="molecule type" value="Genomic_DNA"/>
</dbReference>
<dbReference type="GO" id="GO:0016787">
    <property type="term" value="F:hydrolase activity"/>
    <property type="evidence" value="ECO:0007669"/>
    <property type="project" value="UniProtKB-KW"/>
</dbReference>
<evidence type="ECO:0000313" key="6">
    <source>
        <dbReference type="EMBL" id="GAH91900.1"/>
    </source>
</evidence>